<dbReference type="PANTHER" id="PTHR43280">
    <property type="entry name" value="ARAC-FAMILY TRANSCRIPTIONAL REGULATOR"/>
    <property type="match status" value="1"/>
</dbReference>
<keyword evidence="6" id="KW-1185">Reference proteome</keyword>
<evidence type="ECO:0000256" key="1">
    <source>
        <dbReference type="ARBA" id="ARBA00023015"/>
    </source>
</evidence>
<dbReference type="SMART" id="SM00342">
    <property type="entry name" value="HTH_ARAC"/>
    <property type="match status" value="1"/>
</dbReference>
<dbReference type="RefSeq" id="WP_241551977.1">
    <property type="nucleotide sequence ID" value="NZ_JANCNS010000002.1"/>
</dbReference>
<dbReference type="EMBL" id="JANCNS010000002">
    <property type="protein sequence ID" value="MCP9200177.1"/>
    <property type="molecule type" value="Genomic_DNA"/>
</dbReference>
<proteinExistence type="predicted"/>
<evidence type="ECO:0000256" key="2">
    <source>
        <dbReference type="ARBA" id="ARBA00023125"/>
    </source>
</evidence>
<dbReference type="GO" id="GO:0003700">
    <property type="term" value="F:DNA-binding transcription factor activity"/>
    <property type="evidence" value="ECO:0007669"/>
    <property type="project" value="InterPro"/>
</dbReference>
<dbReference type="Gene3D" id="1.10.10.60">
    <property type="entry name" value="Homeodomain-like"/>
    <property type="match status" value="1"/>
</dbReference>
<feature type="domain" description="HTH araC/xylS-type" evidence="4">
    <location>
        <begin position="108"/>
        <end position="176"/>
    </location>
</feature>
<keyword evidence="1" id="KW-0805">Transcription regulation</keyword>
<dbReference type="Proteomes" id="UP001155280">
    <property type="component" value="Unassembled WGS sequence"/>
</dbReference>
<reference evidence="5" key="1">
    <citation type="submission" date="2022-07" db="EMBL/GenBank/DDBJ databases">
        <title>Gramela sediminis sp. nov., isolated from deep-sea sediment of the Indian Ocean.</title>
        <authorList>
            <person name="Shi H."/>
        </authorList>
    </citation>
    <scope>NUCLEOTIDE SEQUENCE</scope>
    <source>
        <strain evidence="5">GC03-9</strain>
    </source>
</reference>
<evidence type="ECO:0000313" key="6">
    <source>
        <dbReference type="Proteomes" id="UP001155280"/>
    </source>
</evidence>
<dbReference type="GO" id="GO:0043565">
    <property type="term" value="F:sequence-specific DNA binding"/>
    <property type="evidence" value="ECO:0007669"/>
    <property type="project" value="InterPro"/>
</dbReference>
<comment type="caution">
    <text evidence="5">The sequence shown here is derived from an EMBL/GenBank/DDBJ whole genome shotgun (WGS) entry which is preliminary data.</text>
</comment>
<keyword evidence="2" id="KW-0238">DNA-binding</keyword>
<dbReference type="SUPFAM" id="SSF46689">
    <property type="entry name" value="Homeodomain-like"/>
    <property type="match status" value="1"/>
</dbReference>
<accession>A0A9X2KXN0</accession>
<dbReference type="PANTHER" id="PTHR43280:SF2">
    <property type="entry name" value="HTH-TYPE TRANSCRIPTIONAL REGULATOR EXSA"/>
    <property type="match status" value="1"/>
</dbReference>
<dbReference type="Pfam" id="PF12833">
    <property type="entry name" value="HTH_18"/>
    <property type="match status" value="1"/>
</dbReference>
<evidence type="ECO:0000313" key="5">
    <source>
        <dbReference type="EMBL" id="MCP9200177.1"/>
    </source>
</evidence>
<dbReference type="AlphaFoldDB" id="A0A9X2KXN0"/>
<evidence type="ECO:0000259" key="4">
    <source>
        <dbReference type="PROSITE" id="PS01124"/>
    </source>
</evidence>
<gene>
    <name evidence="5" type="ORF">MKO06_09675</name>
</gene>
<keyword evidence="3" id="KW-0804">Transcription</keyword>
<evidence type="ECO:0000256" key="3">
    <source>
        <dbReference type="ARBA" id="ARBA00023163"/>
    </source>
</evidence>
<dbReference type="InterPro" id="IPR009057">
    <property type="entry name" value="Homeodomain-like_sf"/>
</dbReference>
<organism evidence="5 6">
    <name type="scientific">Christiangramia oceanisediminis</name>
    <dbReference type="NCBI Taxonomy" id="2920386"/>
    <lineage>
        <taxon>Bacteria</taxon>
        <taxon>Pseudomonadati</taxon>
        <taxon>Bacteroidota</taxon>
        <taxon>Flavobacteriia</taxon>
        <taxon>Flavobacteriales</taxon>
        <taxon>Flavobacteriaceae</taxon>
        <taxon>Christiangramia</taxon>
    </lineage>
</organism>
<dbReference type="InterPro" id="IPR018060">
    <property type="entry name" value="HTH_AraC"/>
</dbReference>
<dbReference type="PROSITE" id="PS01124">
    <property type="entry name" value="HTH_ARAC_FAMILY_2"/>
    <property type="match status" value="1"/>
</dbReference>
<name>A0A9X2KXN0_9FLAO</name>
<sequence>MIKEIFIRNMVCDRCIKVLRTEFKNEDIDLIEIELGRIKVGIKNESQFERIIAILEDDGFSIIKSPKKKLVEKVKIELIHILEQVPFGLEENLSSFLSKKLKKEYSKISKTFSFIEEVTIEKYFIKLKIEKVKELIQSQEYNFTQISQMLDYKHLNHLSKQFKNETGMSLTDYKLNRKGGRKSLDKII</sequence>
<protein>
    <submittedName>
        <fullName evidence="5">AraC family transcriptional regulator</fullName>
    </submittedName>
</protein>